<proteinExistence type="predicted"/>
<dbReference type="Proteomes" id="UP001451303">
    <property type="component" value="Unassembled WGS sequence"/>
</dbReference>
<feature type="compositionally biased region" description="Basic and acidic residues" evidence="1">
    <location>
        <begin position="64"/>
        <end position="75"/>
    </location>
</feature>
<protein>
    <submittedName>
        <fullName evidence="2">Uncharacterized protein</fullName>
    </submittedName>
</protein>
<evidence type="ECO:0000313" key="2">
    <source>
        <dbReference type="EMBL" id="KAL0474960.1"/>
    </source>
</evidence>
<organism evidence="2 3">
    <name type="scientific">Neurospora intermedia</name>
    <dbReference type="NCBI Taxonomy" id="5142"/>
    <lineage>
        <taxon>Eukaryota</taxon>
        <taxon>Fungi</taxon>
        <taxon>Dikarya</taxon>
        <taxon>Ascomycota</taxon>
        <taxon>Pezizomycotina</taxon>
        <taxon>Sordariomycetes</taxon>
        <taxon>Sordariomycetidae</taxon>
        <taxon>Sordariales</taxon>
        <taxon>Sordariaceae</taxon>
        <taxon>Neurospora</taxon>
    </lineage>
</organism>
<accession>A0ABR3DQM4</accession>
<dbReference type="EMBL" id="JAVLET010000001">
    <property type="protein sequence ID" value="KAL0474960.1"/>
    <property type="molecule type" value="Genomic_DNA"/>
</dbReference>
<keyword evidence="3" id="KW-1185">Reference proteome</keyword>
<evidence type="ECO:0000313" key="3">
    <source>
        <dbReference type="Proteomes" id="UP001451303"/>
    </source>
</evidence>
<reference evidence="2 3" key="1">
    <citation type="submission" date="2023-09" db="EMBL/GenBank/DDBJ databases">
        <title>Multi-omics analysis of a traditional fermented food reveals byproduct-associated fungal strains for waste-to-food upcycling.</title>
        <authorList>
            <consortium name="Lawrence Berkeley National Laboratory"/>
            <person name="Rekdal V.M."/>
            <person name="Villalobos-Escobedo J.M."/>
            <person name="Rodriguez-Valeron N."/>
            <person name="Garcia M.O."/>
            <person name="Vasquez D.P."/>
            <person name="Damayanti I."/>
            <person name="Sorensen P.M."/>
            <person name="Baidoo E.E."/>
            <person name="De Carvalho A.C."/>
            <person name="Riley R."/>
            <person name="Lipzen A."/>
            <person name="He G."/>
            <person name="Yan M."/>
            <person name="Haridas S."/>
            <person name="Daum C."/>
            <person name="Yoshinaga Y."/>
            <person name="Ng V."/>
            <person name="Grigoriev I.V."/>
            <person name="Munk R."/>
            <person name="Nuraida L."/>
            <person name="Wijaya C.H."/>
            <person name="Morales P.-C."/>
            <person name="Keasling J.D."/>
        </authorList>
    </citation>
    <scope>NUCLEOTIDE SEQUENCE [LARGE SCALE GENOMIC DNA]</scope>
    <source>
        <strain evidence="2 3">FGSC 2613</strain>
    </source>
</reference>
<gene>
    <name evidence="2" type="ORF">QR685DRAFT_593649</name>
</gene>
<name>A0ABR3DQM4_NEUIN</name>
<comment type="caution">
    <text evidence="2">The sequence shown here is derived from an EMBL/GenBank/DDBJ whole genome shotgun (WGS) entry which is preliminary data.</text>
</comment>
<sequence length="82" mass="9156">MMYTISRDLNEAKNGASGRGQPTPTQPAADPGFTHDSYININLTVNLRTPETPQKKKMYIQNKTRHDDATVRGRCDNPPCPI</sequence>
<feature type="region of interest" description="Disordered" evidence="1">
    <location>
        <begin position="1"/>
        <end position="36"/>
    </location>
</feature>
<feature type="region of interest" description="Disordered" evidence="1">
    <location>
        <begin position="48"/>
        <end position="82"/>
    </location>
</feature>
<evidence type="ECO:0000256" key="1">
    <source>
        <dbReference type="SAM" id="MobiDB-lite"/>
    </source>
</evidence>